<feature type="chain" id="PRO_5041093468" description="Secreted protein" evidence="1">
    <location>
        <begin position="21"/>
        <end position="117"/>
    </location>
</feature>
<organism evidence="4 6">
    <name type="scientific">Orbilia oligospora</name>
    <name type="common">Nematode-trapping fungus</name>
    <name type="synonym">Arthrobotrys oligospora</name>
    <dbReference type="NCBI Taxonomy" id="2813651"/>
    <lineage>
        <taxon>Eukaryota</taxon>
        <taxon>Fungi</taxon>
        <taxon>Dikarya</taxon>
        <taxon>Ascomycota</taxon>
        <taxon>Pezizomycotina</taxon>
        <taxon>Orbiliomycetes</taxon>
        <taxon>Orbiliales</taxon>
        <taxon>Orbiliaceae</taxon>
        <taxon>Orbilia</taxon>
    </lineage>
</organism>
<keyword evidence="1" id="KW-0732">Signal</keyword>
<evidence type="ECO:0000313" key="4">
    <source>
        <dbReference type="EMBL" id="KAF3220952.1"/>
    </source>
</evidence>
<evidence type="ECO:0000256" key="1">
    <source>
        <dbReference type="SAM" id="SignalP"/>
    </source>
</evidence>
<comment type="caution">
    <text evidence="4">The sequence shown here is derived from an EMBL/GenBank/DDBJ whole genome shotgun (WGS) entry which is preliminary data.</text>
</comment>
<name>A0A6G1M119_ORBOL</name>
<dbReference type="Proteomes" id="UP000483672">
    <property type="component" value="Unassembled WGS sequence"/>
</dbReference>
<evidence type="ECO:0008006" key="9">
    <source>
        <dbReference type="Google" id="ProtNLM"/>
    </source>
</evidence>
<evidence type="ECO:0000313" key="2">
    <source>
        <dbReference type="EMBL" id="KAF3171362.1"/>
    </source>
</evidence>
<dbReference type="Proteomes" id="UP000472727">
    <property type="component" value="Unassembled WGS sequence"/>
</dbReference>
<evidence type="ECO:0000313" key="5">
    <source>
        <dbReference type="EMBL" id="KAF3221951.1"/>
    </source>
</evidence>
<evidence type="ECO:0000313" key="7">
    <source>
        <dbReference type="Proteomes" id="UP000479691"/>
    </source>
</evidence>
<evidence type="ECO:0000313" key="3">
    <source>
        <dbReference type="EMBL" id="KAF3211795.1"/>
    </source>
</evidence>
<protein>
    <recommendedName>
        <fullName evidence="9">Secreted protein</fullName>
    </recommendedName>
</protein>
<dbReference type="Proteomes" id="UP000614610">
    <property type="component" value="Unassembled WGS sequence"/>
</dbReference>
<evidence type="ECO:0000313" key="8">
    <source>
        <dbReference type="Proteomes" id="UP000483672"/>
    </source>
</evidence>
<dbReference type="AlphaFoldDB" id="A0A6G1M119"/>
<dbReference type="EMBL" id="WIWT01000032">
    <property type="protein sequence ID" value="KAF3211795.1"/>
    <property type="molecule type" value="Genomic_DNA"/>
</dbReference>
<dbReference type="EMBL" id="JAABOE010000070">
    <property type="protein sequence ID" value="KAF3171362.1"/>
    <property type="molecule type" value="Genomic_DNA"/>
</dbReference>
<reference evidence="6 7" key="1">
    <citation type="submission" date="2019-06" db="EMBL/GenBank/DDBJ databases">
        <authorList>
            <person name="Palmer J.M."/>
        </authorList>
    </citation>
    <scope>NUCLEOTIDE SEQUENCE [LARGE SCALE GENOMIC DNA]</scope>
    <source>
        <strain evidence="4 6">TWF106</strain>
        <strain evidence="5 8">TWF191</strain>
        <strain evidence="3">TWF679</strain>
        <strain evidence="2 7">TWF788</strain>
    </source>
</reference>
<dbReference type="EMBL" id="WIWS01000031">
    <property type="protein sequence ID" value="KAF3220952.1"/>
    <property type="molecule type" value="Genomic_DNA"/>
</dbReference>
<feature type="signal peptide" evidence="1">
    <location>
        <begin position="1"/>
        <end position="20"/>
    </location>
</feature>
<dbReference type="EMBL" id="WIPF01000041">
    <property type="protein sequence ID" value="KAF3221951.1"/>
    <property type="molecule type" value="Genomic_DNA"/>
</dbReference>
<dbReference type="OrthoDB" id="2986332at2759"/>
<gene>
    <name evidence="4" type="ORF">TWF106_006549</name>
    <name evidence="5" type="ORF">TWF191_006997</name>
    <name evidence="3" type="ORF">TWF679_006286</name>
    <name evidence="2" type="ORF">TWF788_009956</name>
</gene>
<sequence>MQINSYTFALLSLYPLTALAANCGTIGGANQCVKFWTGSGCSGNAISYKPTCNGNCYQYDNVRSIQVRGNDVQGTNCVLYSDSRCQGYIGETGNKKGDGGCYVPPVPAYSMKCWFGC</sequence>
<dbReference type="Proteomes" id="UP000479691">
    <property type="component" value="Unassembled WGS sequence"/>
</dbReference>
<accession>A0A6G1M119</accession>
<proteinExistence type="predicted"/>
<evidence type="ECO:0000313" key="6">
    <source>
        <dbReference type="Proteomes" id="UP000472727"/>
    </source>
</evidence>